<feature type="compositionally biased region" description="Low complexity" evidence="1">
    <location>
        <begin position="414"/>
        <end position="426"/>
    </location>
</feature>
<keyword evidence="3" id="KW-1185">Reference proteome</keyword>
<dbReference type="OrthoDB" id="2399539at2759"/>
<evidence type="ECO:0000256" key="1">
    <source>
        <dbReference type="SAM" id="MobiDB-lite"/>
    </source>
</evidence>
<feature type="region of interest" description="Disordered" evidence="1">
    <location>
        <begin position="408"/>
        <end position="457"/>
    </location>
</feature>
<evidence type="ECO:0000313" key="3">
    <source>
        <dbReference type="Proteomes" id="UP001063166"/>
    </source>
</evidence>
<organism evidence="2 3">
    <name type="scientific">Lyophyllum shimeji</name>
    <name type="common">Hon-shimeji</name>
    <name type="synonym">Tricholoma shimeji</name>
    <dbReference type="NCBI Taxonomy" id="47721"/>
    <lineage>
        <taxon>Eukaryota</taxon>
        <taxon>Fungi</taxon>
        <taxon>Dikarya</taxon>
        <taxon>Basidiomycota</taxon>
        <taxon>Agaricomycotina</taxon>
        <taxon>Agaricomycetes</taxon>
        <taxon>Agaricomycetidae</taxon>
        <taxon>Agaricales</taxon>
        <taxon>Tricholomatineae</taxon>
        <taxon>Lyophyllaceae</taxon>
        <taxon>Lyophyllum</taxon>
    </lineage>
</organism>
<dbReference type="Proteomes" id="UP001063166">
    <property type="component" value="Unassembled WGS sequence"/>
</dbReference>
<feature type="compositionally biased region" description="Low complexity" evidence="1">
    <location>
        <begin position="357"/>
        <end position="376"/>
    </location>
</feature>
<feature type="compositionally biased region" description="Basic and acidic residues" evidence="1">
    <location>
        <begin position="305"/>
        <end position="321"/>
    </location>
</feature>
<comment type="caution">
    <text evidence="2">The sequence shown here is derived from an EMBL/GenBank/DDBJ whole genome shotgun (WGS) entry which is preliminary data.</text>
</comment>
<dbReference type="EMBL" id="BRPK01000011">
    <property type="protein sequence ID" value="GLB42504.1"/>
    <property type="molecule type" value="Genomic_DNA"/>
</dbReference>
<gene>
    <name evidence="2" type="ORF">LshimejAT787_1105190</name>
</gene>
<feature type="compositionally biased region" description="Basic and acidic residues" evidence="1">
    <location>
        <begin position="60"/>
        <end position="85"/>
    </location>
</feature>
<sequence length="457" mass="48963">MAKCSGEHPSCKRCTTRRLVSEYAKEGRVRGPNKPKPKPPPPADSASTSSGATTQSSHAANDDGKEAASTRRQTLYERPVKREQLELEQEGQPARMRRDVGTVHPGMHEACVYPATRSSGGNLIPGPVPALVAFDIILHHSSLHQASFQLFNKRLSLCSVIFTVFFSVLEVDEGEEGFWVLRDATRTSRFGGGADVAVLSAASTLGWKRRVSPTSYCASRLFGWLSHRTSESGVAEVIGFRIWIEESRVLRPTPPTLAAPPSASPSARVCVCVCVCGCGGLRRANRLTHDVNGAVPRTTACSRGGGREERAQQQSERERRVGVGVQPTIRRLLDVRSRALPASLSLASSGGSFPLSATSSLMQGQHPAQGPHPQAHVYAGGGEMHELATGMAGVGTGADGGVGMEAYQHHHQKQQQLQLQQHVQRQPPHPHVQPQHHRVSPAAAGGNGRTAALPDAP</sequence>
<feature type="region of interest" description="Disordered" evidence="1">
    <location>
        <begin position="296"/>
        <end position="322"/>
    </location>
</feature>
<feature type="region of interest" description="Disordered" evidence="1">
    <location>
        <begin position="1"/>
        <end position="94"/>
    </location>
</feature>
<name>A0A9P3UP97_LYOSH</name>
<feature type="region of interest" description="Disordered" evidence="1">
    <location>
        <begin position="357"/>
        <end position="378"/>
    </location>
</feature>
<protein>
    <submittedName>
        <fullName evidence="2">Uncharacterized protein</fullName>
    </submittedName>
</protein>
<evidence type="ECO:0000313" key="2">
    <source>
        <dbReference type="EMBL" id="GLB42504.1"/>
    </source>
</evidence>
<feature type="compositionally biased region" description="Basic and acidic residues" evidence="1">
    <location>
        <begin position="1"/>
        <end position="10"/>
    </location>
</feature>
<feature type="compositionally biased region" description="Low complexity" evidence="1">
    <location>
        <begin position="44"/>
        <end position="59"/>
    </location>
</feature>
<feature type="compositionally biased region" description="Basic and acidic residues" evidence="1">
    <location>
        <begin position="19"/>
        <end position="29"/>
    </location>
</feature>
<proteinExistence type="predicted"/>
<reference evidence="2" key="1">
    <citation type="submission" date="2022-07" db="EMBL/GenBank/DDBJ databases">
        <title>The genome of Lyophyllum shimeji provides insight into the initial evolution of ectomycorrhizal fungal genome.</title>
        <authorList>
            <person name="Kobayashi Y."/>
            <person name="Shibata T."/>
            <person name="Hirakawa H."/>
            <person name="Shigenobu S."/>
            <person name="Nishiyama T."/>
            <person name="Yamada A."/>
            <person name="Hasebe M."/>
            <person name="Kawaguchi M."/>
        </authorList>
    </citation>
    <scope>NUCLEOTIDE SEQUENCE</scope>
    <source>
        <strain evidence="2">AT787</strain>
    </source>
</reference>
<accession>A0A9P3UP97</accession>
<dbReference type="AlphaFoldDB" id="A0A9P3UP97"/>